<dbReference type="Proteomes" id="UP001597533">
    <property type="component" value="Unassembled WGS sequence"/>
</dbReference>
<evidence type="ECO:0000313" key="2">
    <source>
        <dbReference type="Proteomes" id="UP001597533"/>
    </source>
</evidence>
<organism evidence="1 2">
    <name type="scientific">Lacinutrix iliipiscaria</name>
    <dbReference type="NCBI Taxonomy" id="1230532"/>
    <lineage>
        <taxon>Bacteria</taxon>
        <taxon>Pseudomonadati</taxon>
        <taxon>Bacteroidota</taxon>
        <taxon>Flavobacteriia</taxon>
        <taxon>Flavobacteriales</taxon>
        <taxon>Flavobacteriaceae</taxon>
        <taxon>Lacinutrix</taxon>
    </lineage>
</organism>
<proteinExistence type="predicted"/>
<sequence>MRFLIIILSVFSLNTQSLNFDAVRDAYKVAANDKTKVESFHKLLSKVNKEDNAVLIAYKGASIALLAKHAKTIKEKKEGFIEGVSFIEYAIEKSPDIIEVRFVRLSIQENSPKLLKYKSNLEEDKQFLLAQFKNIKFPHLKNHIKDYISQSKVFTDEEKSVILGS</sequence>
<dbReference type="RefSeq" id="WP_183484994.1">
    <property type="nucleotide sequence ID" value="NZ_JBHUOV010000001.1"/>
</dbReference>
<evidence type="ECO:0000313" key="1">
    <source>
        <dbReference type="EMBL" id="MFD2822401.1"/>
    </source>
</evidence>
<reference evidence="2" key="1">
    <citation type="journal article" date="2019" name="Int. J. Syst. Evol. Microbiol.">
        <title>The Global Catalogue of Microorganisms (GCM) 10K type strain sequencing project: providing services to taxonomists for standard genome sequencing and annotation.</title>
        <authorList>
            <consortium name="The Broad Institute Genomics Platform"/>
            <consortium name="The Broad Institute Genome Sequencing Center for Infectious Disease"/>
            <person name="Wu L."/>
            <person name="Ma J."/>
        </authorList>
    </citation>
    <scope>NUCLEOTIDE SEQUENCE [LARGE SCALE GENOMIC DNA]</scope>
    <source>
        <strain evidence="2">KCTC 32141</strain>
    </source>
</reference>
<comment type="caution">
    <text evidence="1">The sequence shown here is derived from an EMBL/GenBank/DDBJ whole genome shotgun (WGS) entry which is preliminary data.</text>
</comment>
<dbReference type="EMBL" id="JBHUOV010000001">
    <property type="protein sequence ID" value="MFD2822401.1"/>
    <property type="molecule type" value="Genomic_DNA"/>
</dbReference>
<gene>
    <name evidence="1" type="ORF">ACFS5M_01890</name>
</gene>
<protein>
    <submittedName>
        <fullName evidence="1">Uncharacterized protein</fullName>
    </submittedName>
</protein>
<name>A0ABW5WML5_9FLAO</name>
<accession>A0ABW5WML5</accession>
<keyword evidence="2" id="KW-1185">Reference proteome</keyword>